<protein>
    <submittedName>
        <fullName evidence="1">Uncharacterized protein</fullName>
    </submittedName>
</protein>
<evidence type="ECO:0000313" key="1">
    <source>
        <dbReference type="EMBL" id="KAI0083460.1"/>
    </source>
</evidence>
<proteinExistence type="predicted"/>
<name>A0ACB8TND1_9APHY</name>
<dbReference type="Proteomes" id="UP001055072">
    <property type="component" value="Unassembled WGS sequence"/>
</dbReference>
<evidence type="ECO:0000313" key="2">
    <source>
        <dbReference type="Proteomes" id="UP001055072"/>
    </source>
</evidence>
<dbReference type="EMBL" id="MU274964">
    <property type="protein sequence ID" value="KAI0083460.1"/>
    <property type="molecule type" value="Genomic_DNA"/>
</dbReference>
<sequence length="439" mass="50429">MDPDLQVPRCYIDLLPDDVLDNIIKTIHSSINPSLKDLCTWSLVCRQWYRIGTPYLFRCVALDFHGRNFACPQLDADKFVMFLKEKPAIADIIHQVKIHAISVNLGKILGLLPCVRNITLLYLTLQEGSRSDKDGGGFKLPGRLHYDAPDRVGGMELLKVLALFSEIGLLRISGVPALSDKGLRLATETRMIKNLRLHALVFDLSLEASHIRHLRLFRELGVLNRLTCLSVRYSWKFADELKLLNDVLHSASETLGEFYLDFLRYWRQATFDSLSQAPPDQDQAVQALSSGLGACWSLHGFCFRVLNYTTMFEEDDPDIGRWLPLAPHSWLVANALIACMPAENLKYLGFRFWAGDIEIDENTSNISWAPLCDNCRRFTHLRSFQLLFRSLYSFFDEEPSWQKERVLRELAEFEHVLVFGRCKELLPCEERNCLWSSKQ</sequence>
<comment type="caution">
    <text evidence="1">The sequence shown here is derived from an EMBL/GenBank/DDBJ whole genome shotgun (WGS) entry which is preliminary data.</text>
</comment>
<keyword evidence="2" id="KW-1185">Reference proteome</keyword>
<gene>
    <name evidence="1" type="ORF">BDY19DRAFT_998523</name>
</gene>
<organism evidence="1 2">
    <name type="scientific">Irpex rosettiformis</name>
    <dbReference type="NCBI Taxonomy" id="378272"/>
    <lineage>
        <taxon>Eukaryota</taxon>
        <taxon>Fungi</taxon>
        <taxon>Dikarya</taxon>
        <taxon>Basidiomycota</taxon>
        <taxon>Agaricomycotina</taxon>
        <taxon>Agaricomycetes</taxon>
        <taxon>Polyporales</taxon>
        <taxon>Irpicaceae</taxon>
        <taxon>Irpex</taxon>
    </lineage>
</organism>
<accession>A0ACB8TND1</accession>
<reference evidence="1" key="1">
    <citation type="journal article" date="2021" name="Environ. Microbiol.">
        <title>Gene family expansions and transcriptome signatures uncover fungal adaptations to wood decay.</title>
        <authorList>
            <person name="Hage H."/>
            <person name="Miyauchi S."/>
            <person name="Viragh M."/>
            <person name="Drula E."/>
            <person name="Min B."/>
            <person name="Chaduli D."/>
            <person name="Navarro D."/>
            <person name="Favel A."/>
            <person name="Norest M."/>
            <person name="Lesage-Meessen L."/>
            <person name="Balint B."/>
            <person name="Merenyi Z."/>
            <person name="de Eugenio L."/>
            <person name="Morin E."/>
            <person name="Martinez A.T."/>
            <person name="Baldrian P."/>
            <person name="Stursova M."/>
            <person name="Martinez M.J."/>
            <person name="Novotny C."/>
            <person name="Magnuson J.K."/>
            <person name="Spatafora J.W."/>
            <person name="Maurice S."/>
            <person name="Pangilinan J."/>
            <person name="Andreopoulos W."/>
            <person name="LaButti K."/>
            <person name="Hundley H."/>
            <person name="Na H."/>
            <person name="Kuo A."/>
            <person name="Barry K."/>
            <person name="Lipzen A."/>
            <person name="Henrissat B."/>
            <person name="Riley R."/>
            <person name="Ahrendt S."/>
            <person name="Nagy L.G."/>
            <person name="Grigoriev I.V."/>
            <person name="Martin F."/>
            <person name="Rosso M.N."/>
        </authorList>
    </citation>
    <scope>NUCLEOTIDE SEQUENCE</scope>
    <source>
        <strain evidence="1">CBS 384.51</strain>
    </source>
</reference>